<feature type="domain" description="RING-type" evidence="8">
    <location>
        <begin position="858"/>
        <end position="909"/>
    </location>
</feature>
<feature type="region of interest" description="Disordered" evidence="7">
    <location>
        <begin position="191"/>
        <end position="228"/>
    </location>
</feature>
<dbReference type="PANTHER" id="PTHR45626:SF16">
    <property type="entry name" value="ATP-DEPENDENT HELICASE ULS1"/>
    <property type="match status" value="1"/>
</dbReference>
<accession>A0A6A6B6Y5</accession>
<evidence type="ECO:0000256" key="7">
    <source>
        <dbReference type="SAM" id="MobiDB-lite"/>
    </source>
</evidence>
<keyword evidence="3" id="KW-0378">Hydrolase</keyword>
<evidence type="ECO:0000313" key="10">
    <source>
        <dbReference type="EMBL" id="KAF2139902.1"/>
    </source>
</evidence>
<dbReference type="Gene3D" id="3.40.50.10810">
    <property type="entry name" value="Tandem AAA-ATPase domain"/>
    <property type="match status" value="1"/>
</dbReference>
<dbReference type="GO" id="GO:0016787">
    <property type="term" value="F:hydrolase activity"/>
    <property type="evidence" value="ECO:0007669"/>
    <property type="project" value="UniProtKB-KW"/>
</dbReference>
<dbReference type="InterPro" id="IPR001841">
    <property type="entry name" value="Znf_RING"/>
</dbReference>
<protein>
    <recommendedName>
        <fullName evidence="12">RING-type domain-containing protein</fullName>
    </recommendedName>
</protein>
<dbReference type="InterPro" id="IPR013083">
    <property type="entry name" value="Znf_RING/FYVE/PHD"/>
</dbReference>
<dbReference type="InterPro" id="IPR027417">
    <property type="entry name" value="P-loop_NTPase"/>
</dbReference>
<dbReference type="SMART" id="SM00184">
    <property type="entry name" value="RING"/>
    <property type="match status" value="1"/>
</dbReference>
<evidence type="ECO:0000256" key="3">
    <source>
        <dbReference type="ARBA" id="ARBA00022801"/>
    </source>
</evidence>
<evidence type="ECO:0000259" key="9">
    <source>
        <dbReference type="PROSITE" id="PS51192"/>
    </source>
</evidence>
<feature type="region of interest" description="Disordered" evidence="7">
    <location>
        <begin position="283"/>
        <end position="307"/>
    </location>
</feature>
<feature type="domain" description="Helicase ATP-binding" evidence="9">
    <location>
        <begin position="506"/>
        <end position="697"/>
    </location>
</feature>
<name>A0A6A6B6Y5_9PEZI</name>
<dbReference type="GeneID" id="54303274"/>
<evidence type="ECO:0000259" key="8">
    <source>
        <dbReference type="PROSITE" id="PS50089"/>
    </source>
</evidence>
<feature type="compositionally biased region" description="Low complexity" evidence="7">
    <location>
        <begin position="114"/>
        <end position="131"/>
    </location>
</feature>
<feature type="region of interest" description="Disordered" evidence="7">
    <location>
        <begin position="53"/>
        <end position="162"/>
    </location>
</feature>
<sequence>MNNLPKNPTVEQVEEEIIFLRMLIETLDTSSAFYHQDKLAKEQELQQLQSLADSTRVRQHDPSRAAPSHPSPLANGLNRNLPFPHTPAPPSSRKRIRPVDDTLSSDHAAKSLRSTPVPSPAATTPGTPNSSDSLETFEGGLDTRSAHAPNRMSRLPPNRNFPNYMEQKRRQEANAAVANEDAELAGAWQMADHARRPQPQPQPTFTMGTTRPTQPTPLPYSSTSARPHAVKAEHSRTPLRLSPYTPFANRPQPPSQFGGSNDVVEVIDLSGDTDDDDVVEMRSQPRPLPVRPHQHAFGTPSTLGQDRSFGRALPLPESLNDSYASNSASGIPSQQSWMSSAGSAVMNAGRSIYNTLQNGIPAIGGYSDDLDAIDQLFHGTTSSRSGESSTGFNIDSPNPFGVYGHHIDPYSSASSSSRPMPVPGAYPSFTGRTAYPSFDDYDRYGIYNRHGYPHFDQHDVQEDLKKMLANIRPDDEIPPNLREGTPEAMVHPLMEHQKLGLAWLKKMEEGSTKGGILADDMGLGKTIQALALIVSRPSEDPRRKTTLILAPVALMRQWEREIKTKIRSGRHALSVHVHHGAGKRLKYKELSQFDVVLTSYGTLAAELSRKENWRKSLVRDENGIMRGKKPDDIVLLDQDSLWYRCILDEAQCIKNRETKTSRAATELQSTYRWCMTGTPMMNKVEELFSLIRFLRIPPYHEWDRFRADIKAPLEGKSHKMTSEAGMKKLQAVLKAILLRRNKDSKIDGKPIFTLPPKTISADHVMFDEEQAAFYSALETRTQLTFNKYLKAGTVGKQYSHILVLLLRLRQACCHPHLIRDFAERISTDLTDDDMEALALELSGDVVARIKAEEGAFSCPICLDAVENPAIFLPCGHNTCAECFSTLSDPNRNLANGNENATDLKCPNCRGKIDTKKIIDYRAFQK</sequence>
<evidence type="ECO:0000256" key="2">
    <source>
        <dbReference type="ARBA" id="ARBA00022741"/>
    </source>
</evidence>
<dbReference type="PROSITE" id="PS50089">
    <property type="entry name" value="ZF_RING_2"/>
    <property type="match status" value="1"/>
</dbReference>
<feature type="compositionally biased region" description="Polar residues" evidence="7">
    <location>
        <begin position="204"/>
        <end position="225"/>
    </location>
</feature>
<dbReference type="Pfam" id="PF13923">
    <property type="entry name" value="zf-C3HC4_2"/>
    <property type="match status" value="1"/>
</dbReference>
<dbReference type="InterPro" id="IPR038718">
    <property type="entry name" value="SNF2-like_sf"/>
</dbReference>
<proteinExistence type="inferred from homology"/>
<dbReference type="GO" id="GO:0008270">
    <property type="term" value="F:zinc ion binding"/>
    <property type="evidence" value="ECO:0007669"/>
    <property type="project" value="UniProtKB-KW"/>
</dbReference>
<comment type="similarity">
    <text evidence="1">Belongs to the SNF2/RAD54 helicase family.</text>
</comment>
<dbReference type="InterPro" id="IPR050628">
    <property type="entry name" value="SNF2_RAD54_helicase_TF"/>
</dbReference>
<dbReference type="GO" id="GO:0005524">
    <property type="term" value="F:ATP binding"/>
    <property type="evidence" value="ECO:0007669"/>
    <property type="project" value="UniProtKB-KW"/>
</dbReference>
<dbReference type="CDD" id="cd18008">
    <property type="entry name" value="DEXDc_SHPRH-like"/>
    <property type="match status" value="1"/>
</dbReference>
<dbReference type="Gene3D" id="3.30.40.10">
    <property type="entry name" value="Zinc/RING finger domain, C3HC4 (zinc finger)"/>
    <property type="match status" value="1"/>
</dbReference>
<evidence type="ECO:0000256" key="6">
    <source>
        <dbReference type="PROSITE-ProRule" id="PRU00175"/>
    </source>
</evidence>
<dbReference type="AlphaFoldDB" id="A0A6A6B6Y5"/>
<dbReference type="GO" id="GO:0008094">
    <property type="term" value="F:ATP-dependent activity, acting on DNA"/>
    <property type="evidence" value="ECO:0007669"/>
    <property type="project" value="TreeGrafter"/>
</dbReference>
<dbReference type="InterPro" id="IPR014001">
    <property type="entry name" value="Helicase_ATP-bd"/>
</dbReference>
<gene>
    <name evidence="10" type="ORF">K452DRAFT_352212</name>
</gene>
<dbReference type="SUPFAM" id="SSF52540">
    <property type="entry name" value="P-loop containing nucleoside triphosphate hydrolases"/>
    <property type="match status" value="2"/>
</dbReference>
<dbReference type="EMBL" id="ML995491">
    <property type="protein sequence ID" value="KAF2139902.1"/>
    <property type="molecule type" value="Genomic_DNA"/>
</dbReference>
<evidence type="ECO:0008006" key="12">
    <source>
        <dbReference type="Google" id="ProtNLM"/>
    </source>
</evidence>
<evidence type="ECO:0000313" key="11">
    <source>
        <dbReference type="Proteomes" id="UP000799438"/>
    </source>
</evidence>
<keyword evidence="4" id="KW-0347">Helicase</keyword>
<dbReference type="SMART" id="SM00487">
    <property type="entry name" value="DEXDc"/>
    <property type="match status" value="1"/>
</dbReference>
<evidence type="ECO:0000256" key="1">
    <source>
        <dbReference type="ARBA" id="ARBA00007025"/>
    </source>
</evidence>
<dbReference type="GO" id="GO:0004386">
    <property type="term" value="F:helicase activity"/>
    <property type="evidence" value="ECO:0007669"/>
    <property type="project" value="UniProtKB-KW"/>
</dbReference>
<dbReference type="Gene3D" id="3.40.50.300">
    <property type="entry name" value="P-loop containing nucleotide triphosphate hydrolases"/>
    <property type="match status" value="1"/>
</dbReference>
<reference evidence="10" key="1">
    <citation type="journal article" date="2020" name="Stud. Mycol.">
        <title>101 Dothideomycetes genomes: a test case for predicting lifestyles and emergence of pathogens.</title>
        <authorList>
            <person name="Haridas S."/>
            <person name="Albert R."/>
            <person name="Binder M."/>
            <person name="Bloem J."/>
            <person name="Labutti K."/>
            <person name="Salamov A."/>
            <person name="Andreopoulos B."/>
            <person name="Baker S."/>
            <person name="Barry K."/>
            <person name="Bills G."/>
            <person name="Bluhm B."/>
            <person name="Cannon C."/>
            <person name="Castanera R."/>
            <person name="Culley D."/>
            <person name="Daum C."/>
            <person name="Ezra D."/>
            <person name="Gonzalez J."/>
            <person name="Henrissat B."/>
            <person name="Kuo A."/>
            <person name="Liang C."/>
            <person name="Lipzen A."/>
            <person name="Lutzoni F."/>
            <person name="Magnuson J."/>
            <person name="Mondo S."/>
            <person name="Nolan M."/>
            <person name="Ohm R."/>
            <person name="Pangilinan J."/>
            <person name="Park H.-J."/>
            <person name="Ramirez L."/>
            <person name="Alfaro M."/>
            <person name="Sun H."/>
            <person name="Tritt A."/>
            <person name="Yoshinaga Y."/>
            <person name="Zwiers L.-H."/>
            <person name="Turgeon B."/>
            <person name="Goodwin S."/>
            <person name="Spatafora J."/>
            <person name="Crous P."/>
            <person name="Grigoriev I."/>
        </authorList>
    </citation>
    <scope>NUCLEOTIDE SEQUENCE</scope>
    <source>
        <strain evidence="10">CBS 121167</strain>
    </source>
</reference>
<evidence type="ECO:0000256" key="5">
    <source>
        <dbReference type="ARBA" id="ARBA00022840"/>
    </source>
</evidence>
<keyword evidence="2" id="KW-0547">Nucleotide-binding</keyword>
<dbReference type="RefSeq" id="XP_033395615.1">
    <property type="nucleotide sequence ID" value="XM_033545766.1"/>
</dbReference>
<dbReference type="PROSITE" id="PS51192">
    <property type="entry name" value="HELICASE_ATP_BIND_1"/>
    <property type="match status" value="1"/>
</dbReference>
<dbReference type="GO" id="GO:0005634">
    <property type="term" value="C:nucleus"/>
    <property type="evidence" value="ECO:0007669"/>
    <property type="project" value="TreeGrafter"/>
</dbReference>
<keyword evidence="6" id="KW-0863">Zinc-finger</keyword>
<keyword evidence="6" id="KW-0862">Zinc</keyword>
<evidence type="ECO:0000256" key="4">
    <source>
        <dbReference type="ARBA" id="ARBA00022806"/>
    </source>
</evidence>
<keyword evidence="5" id="KW-0067">ATP-binding</keyword>
<dbReference type="OrthoDB" id="423559at2759"/>
<dbReference type="PANTHER" id="PTHR45626">
    <property type="entry name" value="TRANSCRIPTION TERMINATION FACTOR 2-RELATED"/>
    <property type="match status" value="1"/>
</dbReference>
<dbReference type="GO" id="GO:0000724">
    <property type="term" value="P:double-strand break repair via homologous recombination"/>
    <property type="evidence" value="ECO:0007669"/>
    <property type="project" value="TreeGrafter"/>
</dbReference>
<keyword evidence="6" id="KW-0479">Metal-binding</keyword>
<keyword evidence="11" id="KW-1185">Reference proteome</keyword>
<dbReference type="Proteomes" id="UP000799438">
    <property type="component" value="Unassembled WGS sequence"/>
</dbReference>
<organism evidence="10 11">
    <name type="scientific">Aplosporella prunicola CBS 121167</name>
    <dbReference type="NCBI Taxonomy" id="1176127"/>
    <lineage>
        <taxon>Eukaryota</taxon>
        <taxon>Fungi</taxon>
        <taxon>Dikarya</taxon>
        <taxon>Ascomycota</taxon>
        <taxon>Pezizomycotina</taxon>
        <taxon>Dothideomycetes</taxon>
        <taxon>Dothideomycetes incertae sedis</taxon>
        <taxon>Botryosphaeriales</taxon>
        <taxon>Aplosporellaceae</taxon>
        <taxon>Aplosporella</taxon>
    </lineage>
</organism>
<dbReference type="SUPFAM" id="SSF57850">
    <property type="entry name" value="RING/U-box"/>
    <property type="match status" value="1"/>
</dbReference>
<feature type="non-terminal residue" evidence="10">
    <location>
        <position position="925"/>
    </location>
</feature>
<dbReference type="InterPro" id="IPR000330">
    <property type="entry name" value="SNF2_N"/>
</dbReference>
<dbReference type="GO" id="GO:0005737">
    <property type="term" value="C:cytoplasm"/>
    <property type="evidence" value="ECO:0007669"/>
    <property type="project" value="TreeGrafter"/>
</dbReference>
<dbReference type="Pfam" id="PF00176">
    <property type="entry name" value="SNF2-rel_dom"/>
    <property type="match status" value="1"/>
</dbReference>